<organism evidence="1">
    <name type="scientific">CrAss-like virus sp. ctUXy6</name>
    <dbReference type="NCBI Taxonomy" id="2825835"/>
    <lineage>
        <taxon>Viruses</taxon>
        <taxon>Duplodnaviria</taxon>
        <taxon>Heunggongvirae</taxon>
        <taxon>Uroviricota</taxon>
        <taxon>Caudoviricetes</taxon>
        <taxon>Crassvirales</taxon>
    </lineage>
</organism>
<proteinExistence type="predicted"/>
<protein>
    <submittedName>
        <fullName evidence="1">Uncharacterized protein</fullName>
    </submittedName>
</protein>
<dbReference type="EMBL" id="BK016212">
    <property type="protein sequence ID" value="DAG02625.1"/>
    <property type="molecule type" value="Genomic_DNA"/>
</dbReference>
<name>A0A8S5V791_9CAUD</name>
<accession>A0A8S5V791</accession>
<sequence>MTPQYQFNLGQTDPLLSGRVNPNEDYFTAVNQEIERLNKIRTQLIPPTVATQPQVNVWEEIDKEIASLTNDQKQILAQDQTYAGIEQELQFLIQQELINSVKGKVANSARGKELLDMQLKNIKDKKAKIVEEANKEAELFKKFQIATQANPNLTYAEFIKNVNGK</sequence>
<evidence type="ECO:0000313" key="1">
    <source>
        <dbReference type="EMBL" id="DAG02625.1"/>
    </source>
</evidence>
<reference evidence="1" key="1">
    <citation type="journal article" date="2021" name="Proc. Natl. Acad. Sci. U.S.A.">
        <title>A Catalog of Tens of Thousands of Viruses from Human Metagenomes Reveals Hidden Associations with Chronic Diseases.</title>
        <authorList>
            <person name="Tisza M.J."/>
            <person name="Buck C.B."/>
        </authorList>
    </citation>
    <scope>NUCLEOTIDE SEQUENCE</scope>
    <source>
        <strain evidence="1">CtUXy6</strain>
    </source>
</reference>